<reference evidence="10" key="1">
    <citation type="journal article" date="2022" name="Plant J.">
        <title>Strategies of tolerance reflected in two North American maple genomes.</title>
        <authorList>
            <person name="McEvoy S.L."/>
            <person name="Sezen U.U."/>
            <person name="Trouern-Trend A."/>
            <person name="McMahon S.M."/>
            <person name="Schaberg P.G."/>
            <person name="Yang J."/>
            <person name="Wegrzyn J.L."/>
            <person name="Swenson N.G."/>
        </authorList>
    </citation>
    <scope>NUCLEOTIDE SEQUENCE</scope>
    <source>
        <strain evidence="10">NS2018</strain>
    </source>
</reference>
<dbReference type="AlphaFoldDB" id="A0AA39VW75"/>
<proteinExistence type="inferred from homology"/>
<feature type="transmembrane region" description="Helical" evidence="9">
    <location>
        <begin position="36"/>
        <end position="57"/>
    </location>
</feature>
<evidence type="ECO:0000256" key="5">
    <source>
        <dbReference type="ARBA" id="ARBA00022856"/>
    </source>
</evidence>
<protein>
    <submittedName>
        <fullName evidence="10">Uncharacterized protein</fullName>
    </submittedName>
</protein>
<accession>A0AA39VW75</accession>
<evidence type="ECO:0000256" key="6">
    <source>
        <dbReference type="ARBA" id="ARBA00022927"/>
    </source>
</evidence>
<evidence type="ECO:0000313" key="10">
    <source>
        <dbReference type="EMBL" id="KAK0600924.1"/>
    </source>
</evidence>
<dbReference type="InterPro" id="IPR004648">
    <property type="entry name" value="Oligpept_transpt"/>
</dbReference>
<evidence type="ECO:0000256" key="7">
    <source>
        <dbReference type="ARBA" id="ARBA00022989"/>
    </source>
</evidence>
<keyword evidence="3" id="KW-0813">Transport</keyword>
<gene>
    <name evidence="10" type="ORF">LWI29_019670</name>
</gene>
<evidence type="ECO:0000256" key="4">
    <source>
        <dbReference type="ARBA" id="ARBA00022692"/>
    </source>
</evidence>
<dbReference type="GO" id="GO:0015031">
    <property type="term" value="P:protein transport"/>
    <property type="evidence" value="ECO:0007669"/>
    <property type="project" value="UniProtKB-KW"/>
</dbReference>
<evidence type="ECO:0000256" key="8">
    <source>
        <dbReference type="ARBA" id="ARBA00023136"/>
    </source>
</evidence>
<comment type="caution">
    <text evidence="10">The sequence shown here is derived from an EMBL/GenBank/DDBJ whole genome shotgun (WGS) entry which is preliminary data.</text>
</comment>
<evidence type="ECO:0000256" key="9">
    <source>
        <dbReference type="SAM" id="Phobius"/>
    </source>
</evidence>
<dbReference type="InterPro" id="IPR004813">
    <property type="entry name" value="OPT"/>
</dbReference>
<dbReference type="PANTHER" id="PTHR22601">
    <property type="entry name" value="ISP4 LIKE PROTEIN"/>
    <property type="match status" value="1"/>
</dbReference>
<keyword evidence="4 9" id="KW-0812">Transmembrane</keyword>
<keyword evidence="8 9" id="KW-0472">Membrane</keyword>
<dbReference type="EMBL" id="JAUESC010000003">
    <property type="protein sequence ID" value="KAK0600924.1"/>
    <property type="molecule type" value="Genomic_DNA"/>
</dbReference>
<evidence type="ECO:0000313" key="11">
    <source>
        <dbReference type="Proteomes" id="UP001168877"/>
    </source>
</evidence>
<keyword evidence="7 9" id="KW-1133">Transmembrane helix</keyword>
<keyword evidence="6" id="KW-0653">Protein transport</keyword>
<sequence>MPYAKAVHYMSWAAVGIFFNYYVYRRFKQWWARHTYILPAALDAGVGFMGVFLFFTLQSHNISGPECWGLDVSDHCPLAKCPIVPGIEVHGCPVL</sequence>
<evidence type="ECO:0000256" key="2">
    <source>
        <dbReference type="ARBA" id="ARBA00005484"/>
    </source>
</evidence>
<dbReference type="GO" id="GO:0035673">
    <property type="term" value="F:oligopeptide transmembrane transporter activity"/>
    <property type="evidence" value="ECO:0007669"/>
    <property type="project" value="InterPro"/>
</dbReference>
<dbReference type="Proteomes" id="UP001168877">
    <property type="component" value="Unassembled WGS sequence"/>
</dbReference>
<reference evidence="10" key="2">
    <citation type="submission" date="2023-06" db="EMBL/GenBank/DDBJ databases">
        <authorList>
            <person name="Swenson N.G."/>
            <person name="Wegrzyn J.L."/>
            <person name="Mcevoy S.L."/>
        </authorList>
    </citation>
    <scope>NUCLEOTIDE SEQUENCE</scope>
    <source>
        <strain evidence="10">NS2018</strain>
        <tissue evidence="10">Leaf</tissue>
    </source>
</reference>
<dbReference type="GO" id="GO:0016020">
    <property type="term" value="C:membrane"/>
    <property type="evidence" value="ECO:0007669"/>
    <property type="project" value="UniProtKB-SubCell"/>
</dbReference>
<comment type="similarity">
    <text evidence="2">Belongs to the oligopeptide OPT transporter (TC 2.A.67.1) family.</text>
</comment>
<evidence type="ECO:0000256" key="3">
    <source>
        <dbReference type="ARBA" id="ARBA00022448"/>
    </source>
</evidence>
<keyword evidence="5" id="KW-0571">Peptide transport</keyword>
<feature type="transmembrane region" description="Helical" evidence="9">
    <location>
        <begin position="6"/>
        <end position="24"/>
    </location>
</feature>
<keyword evidence="11" id="KW-1185">Reference proteome</keyword>
<comment type="subcellular location">
    <subcellularLocation>
        <location evidence="1">Membrane</location>
        <topology evidence="1">Multi-pass membrane protein</topology>
    </subcellularLocation>
</comment>
<organism evidence="10 11">
    <name type="scientific">Acer saccharum</name>
    <name type="common">Sugar maple</name>
    <dbReference type="NCBI Taxonomy" id="4024"/>
    <lineage>
        <taxon>Eukaryota</taxon>
        <taxon>Viridiplantae</taxon>
        <taxon>Streptophyta</taxon>
        <taxon>Embryophyta</taxon>
        <taxon>Tracheophyta</taxon>
        <taxon>Spermatophyta</taxon>
        <taxon>Magnoliopsida</taxon>
        <taxon>eudicotyledons</taxon>
        <taxon>Gunneridae</taxon>
        <taxon>Pentapetalae</taxon>
        <taxon>rosids</taxon>
        <taxon>malvids</taxon>
        <taxon>Sapindales</taxon>
        <taxon>Sapindaceae</taxon>
        <taxon>Hippocastanoideae</taxon>
        <taxon>Acereae</taxon>
        <taxon>Acer</taxon>
    </lineage>
</organism>
<dbReference type="Pfam" id="PF03169">
    <property type="entry name" value="OPT"/>
    <property type="match status" value="1"/>
</dbReference>
<name>A0AA39VW75_ACESA</name>
<evidence type="ECO:0000256" key="1">
    <source>
        <dbReference type="ARBA" id="ARBA00004141"/>
    </source>
</evidence>